<keyword evidence="3" id="KW-1185">Reference proteome</keyword>
<dbReference type="OrthoDB" id="4466954at2"/>
<keyword evidence="1" id="KW-0732">Signal</keyword>
<dbReference type="EMBL" id="OCST01000004">
    <property type="protein sequence ID" value="SOE70813.1"/>
    <property type="molecule type" value="Genomic_DNA"/>
</dbReference>
<accession>A0A2C8ZXT1</accession>
<sequence length="201" mass="19587">MNKLVKGAVATAAGVALLMGGAGTFAYWNDSVGITGGTITAGNLVVTDATPTSGVWTVLKNGVGTATTITNIATFVASPGDKFTYTKSVTITATGDNLTATLALGAGSITAAGTVPTAASTALAAYLTKTAGITAIGTGVTAGAVAGTYIITPGTAGVTARTVVVSVVIEFPKNALATTVENTTKLGSVTLSGLNVTLDQQ</sequence>
<dbReference type="InterPro" id="IPR023833">
    <property type="entry name" value="Signal_pept_SipW-depend-type"/>
</dbReference>
<dbReference type="NCBIfam" id="TIGR04089">
    <property type="entry name" value="exp_by_SipW_III"/>
    <property type="match status" value="1"/>
</dbReference>
<feature type="chain" id="PRO_5039312465" evidence="1">
    <location>
        <begin position="27"/>
        <end position="201"/>
    </location>
</feature>
<evidence type="ECO:0000313" key="2">
    <source>
        <dbReference type="EMBL" id="SOE70813.1"/>
    </source>
</evidence>
<dbReference type="NCBIfam" id="TIGR04088">
    <property type="entry name" value="cognate_SipW"/>
    <property type="match status" value="1"/>
</dbReference>
<dbReference type="Proteomes" id="UP000219440">
    <property type="component" value="Unassembled WGS sequence"/>
</dbReference>
<proteinExistence type="predicted"/>
<organism evidence="2 3">
    <name type="scientific">Salinibacterium xinjiangense</name>
    <dbReference type="NCBI Taxonomy" id="386302"/>
    <lineage>
        <taxon>Bacteria</taxon>
        <taxon>Bacillati</taxon>
        <taxon>Actinomycetota</taxon>
        <taxon>Actinomycetes</taxon>
        <taxon>Micrococcales</taxon>
        <taxon>Microbacteriaceae</taxon>
        <taxon>Salinibacterium</taxon>
    </lineage>
</organism>
<protein>
    <submittedName>
        <fullName evidence="2">Alternate signal-mediated exported protein, RER_14450 family</fullName>
    </submittedName>
</protein>
<evidence type="ECO:0000256" key="1">
    <source>
        <dbReference type="SAM" id="SignalP"/>
    </source>
</evidence>
<evidence type="ECO:0000313" key="3">
    <source>
        <dbReference type="Proteomes" id="UP000219440"/>
    </source>
</evidence>
<feature type="signal peptide" evidence="1">
    <location>
        <begin position="1"/>
        <end position="26"/>
    </location>
</feature>
<dbReference type="RefSeq" id="WP_097061369.1">
    <property type="nucleotide sequence ID" value="NZ_BMLC01000003.1"/>
</dbReference>
<dbReference type="AlphaFoldDB" id="A0A2C8ZXT1"/>
<gene>
    <name evidence="2" type="ORF">SAMN06296378_2325</name>
</gene>
<name>A0A2C8ZXT1_9MICO</name>
<reference evidence="2 3" key="1">
    <citation type="submission" date="2017-09" db="EMBL/GenBank/DDBJ databases">
        <authorList>
            <person name="Ehlers B."/>
            <person name="Leendertz F.H."/>
        </authorList>
    </citation>
    <scope>NUCLEOTIDE SEQUENCE [LARGE SCALE GENOMIC DNA]</scope>
    <source>
        <strain evidence="2 3">CGMCC 1.05381</strain>
    </source>
</reference>
<dbReference type="InterPro" id="IPR024006">
    <property type="entry name" value="Alt_signal_exp_actinobact"/>
</dbReference>